<evidence type="ECO:0000313" key="4">
    <source>
        <dbReference type="Proteomes" id="UP000234951"/>
    </source>
</evidence>
<accession>A0A2N5GM48</accession>
<dbReference type="OrthoDB" id="9931631at2"/>
<evidence type="ECO:0000256" key="1">
    <source>
        <dbReference type="SAM" id="Phobius"/>
    </source>
</evidence>
<name>A0A2N5GM48_9BACI</name>
<comment type="caution">
    <text evidence="2">The sequence shown here is derived from an EMBL/GenBank/DDBJ whole genome shotgun (WGS) entry which is preliminary data.</text>
</comment>
<dbReference type="Proteomes" id="UP000234951">
    <property type="component" value="Unassembled WGS sequence"/>
</dbReference>
<proteinExistence type="predicted"/>
<keyword evidence="1" id="KW-0812">Transmembrane</keyword>
<keyword evidence="5" id="KW-1185">Reference proteome</keyword>
<dbReference type="Proteomes" id="UP000235114">
    <property type="component" value="Unassembled WGS sequence"/>
</dbReference>
<keyword evidence="1" id="KW-1133">Transmembrane helix</keyword>
<feature type="transmembrane region" description="Helical" evidence="1">
    <location>
        <begin position="48"/>
        <end position="68"/>
    </location>
</feature>
<keyword evidence="1" id="KW-0472">Membrane</keyword>
<protein>
    <submittedName>
        <fullName evidence="2">Uncharacterized protein</fullName>
    </submittedName>
</protein>
<sequence length="69" mass="7781">MNKNSVNATNMEYLNNGQTLTRESDESFYFENQLEGIEDIEDVDASDIAYIFAGCSLIGSIIYLLSYIL</sequence>
<evidence type="ECO:0000313" key="2">
    <source>
        <dbReference type="EMBL" id="PLR82905.1"/>
    </source>
</evidence>
<dbReference type="RefSeq" id="WP_101577321.1">
    <property type="nucleotide sequence ID" value="NZ_PGVA01000024.1"/>
</dbReference>
<reference evidence="3 5" key="2">
    <citation type="submission" date="2017-12" db="EMBL/GenBank/DDBJ databases">
        <title>Comparative Functional Genomics of Dry Heat Resistant strains isolated from the Viking Spacecraft.</title>
        <authorList>
            <person name="Seuylemezian A."/>
            <person name="Cooper K."/>
            <person name="Vaishampayan P."/>
        </authorList>
    </citation>
    <scope>NUCLEOTIDE SEQUENCE [LARGE SCALE GENOMIC DNA]</scope>
    <source>
        <strain evidence="3 5">ATCC 29669</strain>
    </source>
</reference>
<reference evidence="2 4" key="1">
    <citation type="submission" date="2017-11" db="EMBL/GenBank/DDBJ databases">
        <title>Comparitive Functional Genomics of Dry Heat Resistant strains isolated from the Viking Spacecraft.</title>
        <authorList>
            <person name="Seuylemezian A."/>
            <person name="Cooper K."/>
            <person name="Vaishampayan P."/>
        </authorList>
    </citation>
    <scope>NUCLEOTIDE SEQUENCE [LARGE SCALE GENOMIC DNA]</scope>
    <source>
        <strain evidence="2 4">M4.6</strain>
    </source>
</reference>
<gene>
    <name evidence="2" type="ORF">CU635_10510</name>
    <name evidence="3" type="ORF">CVD25_10685</name>
</gene>
<organism evidence="2 4">
    <name type="scientific">Bacillus canaveralius</name>
    <dbReference type="NCBI Taxonomy" id="1403243"/>
    <lineage>
        <taxon>Bacteria</taxon>
        <taxon>Bacillati</taxon>
        <taxon>Bacillota</taxon>
        <taxon>Bacilli</taxon>
        <taxon>Bacillales</taxon>
        <taxon>Bacillaceae</taxon>
        <taxon>Bacillus</taxon>
    </lineage>
</organism>
<evidence type="ECO:0000313" key="3">
    <source>
        <dbReference type="EMBL" id="PLR97090.1"/>
    </source>
</evidence>
<dbReference type="EMBL" id="PGVA01000024">
    <property type="protein sequence ID" value="PLR82905.1"/>
    <property type="molecule type" value="Genomic_DNA"/>
</dbReference>
<dbReference type="AlphaFoldDB" id="A0A2N5GM48"/>
<dbReference type="EMBL" id="PGVD01000028">
    <property type="protein sequence ID" value="PLR97090.1"/>
    <property type="molecule type" value="Genomic_DNA"/>
</dbReference>
<evidence type="ECO:0000313" key="5">
    <source>
        <dbReference type="Proteomes" id="UP000235114"/>
    </source>
</evidence>